<sequence>MRRPSPVLSARGSVRPERDGVCPECHVAWLFGAVENHAVEGRARTPRVTRVHARSDGRPDGRTRKEDDRVGRSRDHSARSEHHHAAYGRETYGDPYDDPYAGDQLAGRRYDEGGAYGGPPLRPRRRRRRWPRVLGVLAAVLVLLLVGGYFYLDSRLKRESVLVDYPGRVADTPGTNWLIVGSDSREGLSKADQRRLKTGFSGGRRTDSMMLLHYGSGGTSLISLPRDSYVPIPGRGSNKLNAAFAFGGPKLLVQTVEKATGIRIDHYAEIGFNGFVGVVDAVGGVDICVKNDVEDPKAGLDLKAGCQTLDGGQALGYVRTRAYARADLERVEKQREFFGALMKKSTGWGTILNPFRSIPLATNATSNFLVDDGDHLHHLVRMMWAMKGVSGKDGVTTTVPIGGGGSSPSAGSYITWDKSKASRLFEALQQDQEIPKDVITKT</sequence>
<dbReference type="AlphaFoldDB" id="A0A5C4J3K5"/>
<dbReference type="NCBIfam" id="TIGR00350">
    <property type="entry name" value="lytR_cpsA_psr"/>
    <property type="match status" value="1"/>
</dbReference>
<feature type="region of interest" description="Disordered" evidence="2">
    <location>
        <begin position="42"/>
        <end position="124"/>
    </location>
</feature>
<dbReference type="PANTHER" id="PTHR33392:SF6">
    <property type="entry name" value="POLYISOPRENYL-TEICHOIC ACID--PEPTIDOGLYCAN TEICHOIC ACID TRANSFERASE TAGU"/>
    <property type="match status" value="1"/>
</dbReference>
<dbReference type="Proteomes" id="UP000309174">
    <property type="component" value="Unassembled WGS sequence"/>
</dbReference>
<keyword evidence="6" id="KW-1185">Reference proteome</keyword>
<evidence type="ECO:0000313" key="5">
    <source>
        <dbReference type="EMBL" id="TMQ91278.1"/>
    </source>
</evidence>
<dbReference type="Gene3D" id="3.40.630.190">
    <property type="entry name" value="LCP protein"/>
    <property type="match status" value="1"/>
</dbReference>
<feature type="domain" description="Cell envelope-related transcriptional attenuator" evidence="4">
    <location>
        <begin position="205"/>
        <end position="345"/>
    </location>
</feature>
<reference evidence="5 6" key="1">
    <citation type="submission" date="2019-05" db="EMBL/GenBank/DDBJ databases">
        <title>Draft genome sequence of Actinomadura sp. 14C53.</title>
        <authorList>
            <person name="Saricaoglu S."/>
            <person name="Isik K."/>
        </authorList>
    </citation>
    <scope>NUCLEOTIDE SEQUENCE [LARGE SCALE GENOMIC DNA]</scope>
    <source>
        <strain evidence="5 6">14C53</strain>
    </source>
</reference>
<organism evidence="5 6">
    <name type="scientific">Actinomadura soli</name>
    <dbReference type="NCBI Taxonomy" id="2508997"/>
    <lineage>
        <taxon>Bacteria</taxon>
        <taxon>Bacillati</taxon>
        <taxon>Actinomycetota</taxon>
        <taxon>Actinomycetes</taxon>
        <taxon>Streptosporangiales</taxon>
        <taxon>Thermomonosporaceae</taxon>
        <taxon>Actinomadura</taxon>
    </lineage>
</organism>
<evidence type="ECO:0000256" key="1">
    <source>
        <dbReference type="ARBA" id="ARBA00006068"/>
    </source>
</evidence>
<dbReference type="InterPro" id="IPR004474">
    <property type="entry name" value="LytR_CpsA_psr"/>
</dbReference>
<protein>
    <submittedName>
        <fullName evidence="5">LytR family transcriptional regulator</fullName>
    </submittedName>
</protein>
<keyword evidence="3" id="KW-0472">Membrane</keyword>
<keyword evidence="3" id="KW-1133">Transmembrane helix</keyword>
<comment type="caution">
    <text evidence="5">The sequence shown here is derived from an EMBL/GenBank/DDBJ whole genome shotgun (WGS) entry which is preliminary data.</text>
</comment>
<gene>
    <name evidence="5" type="ORF">ETD83_31620</name>
</gene>
<dbReference type="Pfam" id="PF03816">
    <property type="entry name" value="LytR_cpsA_psr"/>
    <property type="match status" value="1"/>
</dbReference>
<evidence type="ECO:0000256" key="2">
    <source>
        <dbReference type="SAM" id="MobiDB-lite"/>
    </source>
</evidence>
<dbReference type="OrthoDB" id="3759589at2"/>
<dbReference type="PANTHER" id="PTHR33392">
    <property type="entry name" value="POLYISOPRENYL-TEICHOIC ACID--PEPTIDOGLYCAN TEICHOIC ACID TRANSFERASE TAGU"/>
    <property type="match status" value="1"/>
</dbReference>
<evidence type="ECO:0000256" key="3">
    <source>
        <dbReference type="SAM" id="Phobius"/>
    </source>
</evidence>
<feature type="transmembrane region" description="Helical" evidence="3">
    <location>
        <begin position="133"/>
        <end position="152"/>
    </location>
</feature>
<keyword evidence="3" id="KW-0812">Transmembrane</keyword>
<name>A0A5C4J3K5_9ACTN</name>
<dbReference type="EMBL" id="VCKW01000222">
    <property type="protein sequence ID" value="TMQ91278.1"/>
    <property type="molecule type" value="Genomic_DNA"/>
</dbReference>
<dbReference type="InterPro" id="IPR050922">
    <property type="entry name" value="LytR/CpsA/Psr_CW_biosynth"/>
</dbReference>
<comment type="similarity">
    <text evidence="1">Belongs to the LytR/CpsA/Psr (LCP) family.</text>
</comment>
<evidence type="ECO:0000259" key="4">
    <source>
        <dbReference type="Pfam" id="PF03816"/>
    </source>
</evidence>
<accession>A0A5C4J3K5</accession>
<proteinExistence type="inferred from homology"/>
<feature type="compositionally biased region" description="Basic and acidic residues" evidence="2">
    <location>
        <begin position="53"/>
        <end position="84"/>
    </location>
</feature>
<evidence type="ECO:0000313" key="6">
    <source>
        <dbReference type="Proteomes" id="UP000309174"/>
    </source>
</evidence>